<evidence type="ECO:0000313" key="3">
    <source>
        <dbReference type="Proteomes" id="UP000307790"/>
    </source>
</evidence>
<keyword evidence="1" id="KW-0812">Transmembrane</keyword>
<dbReference type="Pfam" id="PF10027">
    <property type="entry name" value="DUF2269"/>
    <property type="match status" value="1"/>
</dbReference>
<gene>
    <name evidence="2" type="ORF">FE810_07140</name>
</gene>
<dbReference type="RefSeq" id="WP_138319354.1">
    <property type="nucleotide sequence ID" value="NZ_VCBC01000006.1"/>
</dbReference>
<reference evidence="2 3" key="1">
    <citation type="submission" date="2019-05" db="EMBL/GenBank/DDBJ databases">
        <title>Genome sequences of Thalassotalea litorea 1K03283.</title>
        <authorList>
            <person name="Zhang D."/>
        </authorList>
    </citation>
    <scope>NUCLEOTIDE SEQUENCE [LARGE SCALE GENOMIC DNA]</scope>
    <source>
        <strain evidence="2 3">MCCC 1K03283</strain>
    </source>
</reference>
<feature type="transmembrane region" description="Helical" evidence="1">
    <location>
        <begin position="82"/>
        <end position="101"/>
    </location>
</feature>
<name>A0A5R9IML0_9GAMM</name>
<keyword evidence="1" id="KW-0472">Membrane</keyword>
<feature type="transmembrane region" description="Helical" evidence="1">
    <location>
        <begin position="12"/>
        <end position="33"/>
    </location>
</feature>
<keyword evidence="1" id="KW-1133">Transmembrane helix</keyword>
<dbReference type="EMBL" id="VCBC01000006">
    <property type="protein sequence ID" value="TLU65693.1"/>
    <property type="molecule type" value="Genomic_DNA"/>
</dbReference>
<dbReference type="InterPro" id="IPR018729">
    <property type="entry name" value="DUF2269_transmembrane"/>
</dbReference>
<dbReference type="Proteomes" id="UP000307790">
    <property type="component" value="Unassembled WGS sequence"/>
</dbReference>
<organism evidence="2 3">
    <name type="scientific">Thalassotalea litorea</name>
    <dbReference type="NCBI Taxonomy" id="2020715"/>
    <lineage>
        <taxon>Bacteria</taxon>
        <taxon>Pseudomonadati</taxon>
        <taxon>Pseudomonadota</taxon>
        <taxon>Gammaproteobacteria</taxon>
        <taxon>Alteromonadales</taxon>
        <taxon>Colwelliaceae</taxon>
        <taxon>Thalassotalea</taxon>
    </lineage>
</organism>
<feature type="transmembrane region" description="Helical" evidence="1">
    <location>
        <begin position="130"/>
        <end position="150"/>
    </location>
</feature>
<comment type="caution">
    <text evidence="2">The sequence shown here is derived from an EMBL/GenBank/DDBJ whole genome shotgun (WGS) entry which is preliminary data.</text>
</comment>
<protein>
    <submittedName>
        <fullName evidence="2">DUF2269 domain-containing protein</fullName>
    </submittedName>
</protein>
<evidence type="ECO:0000313" key="2">
    <source>
        <dbReference type="EMBL" id="TLU65693.1"/>
    </source>
</evidence>
<proteinExistence type="predicted"/>
<dbReference type="AlphaFoldDB" id="A0A5R9IML0"/>
<sequence length="157" mass="17922">MDYYLTLKFLHIVAAVIVAGTGTGIAFFMFMAYRSDNPIVIQITANHVIIGDWLFTTPAVITQITTGVLLMKLQGYSFSSPWFIWILTLILIIAACWLPVLRIQYRLRDLATESVIAEKTLPEFKKLMRWWIALGFPAFIAIVIIFYLMVFKPVSVI</sequence>
<feature type="transmembrane region" description="Helical" evidence="1">
    <location>
        <begin position="45"/>
        <end position="70"/>
    </location>
</feature>
<dbReference type="OrthoDB" id="9786302at2"/>
<accession>A0A5R9IML0</accession>
<keyword evidence="3" id="KW-1185">Reference proteome</keyword>
<evidence type="ECO:0000256" key="1">
    <source>
        <dbReference type="SAM" id="Phobius"/>
    </source>
</evidence>